<dbReference type="SUPFAM" id="SSF55729">
    <property type="entry name" value="Acyl-CoA N-acyltransferases (Nat)"/>
    <property type="match status" value="1"/>
</dbReference>
<name>A0ABV1GE96_9FIRM</name>
<evidence type="ECO:0000256" key="1">
    <source>
        <dbReference type="ARBA" id="ARBA00022679"/>
    </source>
</evidence>
<dbReference type="Pfam" id="PF00583">
    <property type="entry name" value="Acetyltransf_1"/>
    <property type="match status" value="1"/>
</dbReference>
<evidence type="ECO:0000259" key="3">
    <source>
        <dbReference type="PROSITE" id="PS51186"/>
    </source>
</evidence>
<dbReference type="PANTHER" id="PTHR10545">
    <property type="entry name" value="DIAMINE N-ACETYLTRANSFERASE"/>
    <property type="match status" value="1"/>
</dbReference>
<accession>A0ABV1GE96</accession>
<dbReference type="RefSeq" id="WP_349215631.1">
    <property type="nucleotide sequence ID" value="NZ_JBBMFA010000083.1"/>
</dbReference>
<dbReference type="InterPro" id="IPR000182">
    <property type="entry name" value="GNAT_dom"/>
</dbReference>
<comment type="caution">
    <text evidence="4">The sequence shown here is derived from an EMBL/GenBank/DDBJ whole genome shotgun (WGS) entry which is preliminary data.</text>
</comment>
<keyword evidence="5" id="KW-1185">Reference proteome</keyword>
<dbReference type="Gene3D" id="3.40.630.30">
    <property type="match status" value="1"/>
</dbReference>
<evidence type="ECO:0000313" key="5">
    <source>
        <dbReference type="Proteomes" id="UP001477672"/>
    </source>
</evidence>
<organism evidence="4 5">
    <name type="scientific">Ruthenibacterium intestinale</name>
    <dbReference type="NCBI Taxonomy" id="3133163"/>
    <lineage>
        <taxon>Bacteria</taxon>
        <taxon>Bacillati</taxon>
        <taxon>Bacillota</taxon>
        <taxon>Clostridia</taxon>
        <taxon>Eubacteriales</taxon>
        <taxon>Oscillospiraceae</taxon>
        <taxon>Ruthenibacterium</taxon>
    </lineage>
</organism>
<keyword evidence="2" id="KW-0012">Acyltransferase</keyword>
<feature type="domain" description="N-acetyltransferase" evidence="3">
    <location>
        <begin position="5"/>
        <end position="158"/>
    </location>
</feature>
<dbReference type="Proteomes" id="UP001477672">
    <property type="component" value="Unassembled WGS sequence"/>
</dbReference>
<dbReference type="PANTHER" id="PTHR10545:SF29">
    <property type="entry name" value="GH14572P-RELATED"/>
    <property type="match status" value="1"/>
</dbReference>
<sequence>MNAELNFRYAERNDVSLILKFIRELAAYEKMLDKVVADEATLEEWIFDKNKAEVIFACLDGKEIGFALFFHNFSTFLGRAGLYLEDLYVSPEYRGKGYGKAILKKLASIAVERKCGRLEWWCLDWNKPSIDFYLSLGAEPMSDWTVYRIAGETLKDLAK</sequence>
<dbReference type="InterPro" id="IPR016181">
    <property type="entry name" value="Acyl_CoA_acyltransferase"/>
</dbReference>
<dbReference type="CDD" id="cd04301">
    <property type="entry name" value="NAT_SF"/>
    <property type="match status" value="1"/>
</dbReference>
<evidence type="ECO:0000313" key="4">
    <source>
        <dbReference type="EMBL" id="MEQ2520175.1"/>
    </source>
</evidence>
<keyword evidence="1" id="KW-0808">Transferase</keyword>
<protein>
    <submittedName>
        <fullName evidence="4">GNAT family N-acetyltransferase</fullName>
    </submittedName>
</protein>
<gene>
    <name evidence="4" type="ORF">WMO24_06995</name>
</gene>
<reference evidence="4 5" key="1">
    <citation type="submission" date="2024-03" db="EMBL/GenBank/DDBJ databases">
        <title>Human intestinal bacterial collection.</title>
        <authorList>
            <person name="Pauvert C."/>
            <person name="Hitch T.C.A."/>
            <person name="Clavel T."/>
        </authorList>
    </citation>
    <scope>NUCLEOTIDE SEQUENCE [LARGE SCALE GENOMIC DNA]</scope>
    <source>
        <strain evidence="4 5">CLA-JM-H11</strain>
    </source>
</reference>
<evidence type="ECO:0000256" key="2">
    <source>
        <dbReference type="ARBA" id="ARBA00023315"/>
    </source>
</evidence>
<dbReference type="PROSITE" id="PS51186">
    <property type="entry name" value="GNAT"/>
    <property type="match status" value="1"/>
</dbReference>
<dbReference type="EMBL" id="JBBMFA010000083">
    <property type="protein sequence ID" value="MEQ2520175.1"/>
    <property type="molecule type" value="Genomic_DNA"/>
</dbReference>
<proteinExistence type="predicted"/>
<dbReference type="InterPro" id="IPR051016">
    <property type="entry name" value="Diverse_Substrate_AcTransf"/>
</dbReference>